<comment type="pathway">
    <text evidence="2">Protein modification; protein glycosylation.</text>
</comment>
<evidence type="ECO:0000256" key="9">
    <source>
        <dbReference type="ARBA" id="ARBA00023034"/>
    </source>
</evidence>
<keyword evidence="9 12" id="KW-0333">Golgi apparatus</keyword>
<keyword evidence="10" id="KW-0472">Membrane</keyword>
<keyword evidence="16" id="KW-1185">Reference proteome</keyword>
<evidence type="ECO:0000259" key="13">
    <source>
        <dbReference type="Pfam" id="PF00852"/>
    </source>
</evidence>
<dbReference type="InterPro" id="IPR038577">
    <property type="entry name" value="GT10-like_C_sf"/>
</dbReference>
<dbReference type="InterPro" id="IPR001503">
    <property type="entry name" value="Glyco_trans_10"/>
</dbReference>
<dbReference type="SUPFAM" id="SSF53756">
    <property type="entry name" value="UDP-Glycosyltransferase/glycogen phosphorylase"/>
    <property type="match status" value="1"/>
</dbReference>
<evidence type="ECO:0000256" key="7">
    <source>
        <dbReference type="ARBA" id="ARBA00022968"/>
    </source>
</evidence>
<dbReference type="GO" id="GO:0032580">
    <property type="term" value="C:Golgi cisterna membrane"/>
    <property type="evidence" value="ECO:0007669"/>
    <property type="project" value="UniProtKB-SubCell"/>
</dbReference>
<evidence type="ECO:0000256" key="12">
    <source>
        <dbReference type="RuleBase" id="RU003832"/>
    </source>
</evidence>
<dbReference type="PANTHER" id="PTHR48438:SF1">
    <property type="entry name" value="ALPHA-(1,3)-FUCOSYLTRANSFERASE C-RELATED"/>
    <property type="match status" value="1"/>
</dbReference>
<gene>
    <name evidence="15" type="primary">FucTC_4</name>
    <name evidence="15" type="ORF">Anas_06748</name>
</gene>
<evidence type="ECO:0000256" key="4">
    <source>
        <dbReference type="ARBA" id="ARBA00022676"/>
    </source>
</evidence>
<proteinExistence type="inferred from homology"/>
<dbReference type="PANTHER" id="PTHR48438">
    <property type="entry name" value="ALPHA-(1,3)-FUCOSYLTRANSFERASE C-RELATED"/>
    <property type="match status" value="1"/>
</dbReference>
<dbReference type="EC" id="2.4.1.-" evidence="12"/>
<dbReference type="InterPro" id="IPR055270">
    <property type="entry name" value="Glyco_tran_10_C"/>
</dbReference>
<dbReference type="EMBL" id="SEYY01019077">
    <property type="protein sequence ID" value="KAB7498702.1"/>
    <property type="molecule type" value="Genomic_DNA"/>
</dbReference>
<dbReference type="Proteomes" id="UP000326759">
    <property type="component" value="Unassembled WGS sequence"/>
</dbReference>
<feature type="domain" description="Fucosyltransferase N-terminal" evidence="14">
    <location>
        <begin position="110"/>
        <end position="224"/>
    </location>
</feature>
<evidence type="ECO:0000256" key="11">
    <source>
        <dbReference type="ARBA" id="ARBA00023180"/>
    </source>
</evidence>
<dbReference type="UniPathway" id="UPA00378"/>
<dbReference type="OrthoDB" id="427096at2759"/>
<protein>
    <recommendedName>
        <fullName evidence="12">Fucosyltransferase</fullName>
        <ecNumber evidence="12">2.4.1.-</ecNumber>
    </recommendedName>
</protein>
<evidence type="ECO:0000256" key="5">
    <source>
        <dbReference type="ARBA" id="ARBA00022679"/>
    </source>
</evidence>
<keyword evidence="6 12" id="KW-0812">Transmembrane</keyword>
<reference evidence="15 16" key="1">
    <citation type="journal article" date="2019" name="PLoS Biol.">
        <title>Sex chromosomes control vertical transmission of feminizing Wolbachia symbionts in an isopod.</title>
        <authorList>
            <person name="Becking T."/>
            <person name="Chebbi M.A."/>
            <person name="Giraud I."/>
            <person name="Moumen B."/>
            <person name="Laverre T."/>
            <person name="Caubet Y."/>
            <person name="Peccoud J."/>
            <person name="Gilbert C."/>
            <person name="Cordaux R."/>
        </authorList>
    </citation>
    <scope>NUCLEOTIDE SEQUENCE [LARGE SCALE GENOMIC DNA]</scope>
    <source>
        <strain evidence="15">ANa2</strain>
        <tissue evidence="15">Whole body excluding digestive tract and cuticle</tissue>
    </source>
</reference>
<dbReference type="GO" id="GO:0008417">
    <property type="term" value="F:fucosyltransferase activity"/>
    <property type="evidence" value="ECO:0007669"/>
    <property type="project" value="InterPro"/>
</dbReference>
<keyword evidence="4 12" id="KW-0328">Glycosyltransferase</keyword>
<evidence type="ECO:0000313" key="15">
    <source>
        <dbReference type="EMBL" id="KAB7498702.1"/>
    </source>
</evidence>
<evidence type="ECO:0000256" key="2">
    <source>
        <dbReference type="ARBA" id="ARBA00004922"/>
    </source>
</evidence>
<comment type="similarity">
    <text evidence="3 12">Belongs to the glycosyltransferase 10 family.</text>
</comment>
<feature type="non-terminal residue" evidence="15">
    <location>
        <position position="1"/>
    </location>
</feature>
<dbReference type="AlphaFoldDB" id="A0A5N5SXE2"/>
<dbReference type="Pfam" id="PF00852">
    <property type="entry name" value="Glyco_transf_10"/>
    <property type="match status" value="2"/>
</dbReference>
<feature type="domain" description="Fucosyltransferase C-terminal" evidence="13">
    <location>
        <begin position="295"/>
        <end position="375"/>
    </location>
</feature>
<evidence type="ECO:0000256" key="3">
    <source>
        <dbReference type="ARBA" id="ARBA00008919"/>
    </source>
</evidence>
<evidence type="ECO:0000256" key="8">
    <source>
        <dbReference type="ARBA" id="ARBA00022989"/>
    </source>
</evidence>
<dbReference type="Pfam" id="PF17039">
    <property type="entry name" value="Glyco_tran_10_N"/>
    <property type="match status" value="1"/>
</dbReference>
<evidence type="ECO:0000256" key="1">
    <source>
        <dbReference type="ARBA" id="ARBA00004447"/>
    </source>
</evidence>
<evidence type="ECO:0000256" key="10">
    <source>
        <dbReference type="ARBA" id="ARBA00023136"/>
    </source>
</evidence>
<keyword evidence="5 12" id="KW-0808">Transferase</keyword>
<feature type="domain" description="Fucosyltransferase C-terminal" evidence="13">
    <location>
        <begin position="253"/>
        <end position="286"/>
    </location>
</feature>
<dbReference type="Gene3D" id="3.40.50.11660">
    <property type="entry name" value="Glycosyl transferase family 10, C-terminal domain"/>
    <property type="match status" value="2"/>
</dbReference>
<evidence type="ECO:0000259" key="14">
    <source>
        <dbReference type="Pfam" id="PF17039"/>
    </source>
</evidence>
<comment type="subcellular location">
    <subcellularLocation>
        <location evidence="1 12">Golgi apparatus</location>
        <location evidence="1 12">Golgi stack membrane</location>
        <topology evidence="1 12">Single-pass type II membrane protein</topology>
    </subcellularLocation>
</comment>
<comment type="caution">
    <text evidence="15">The sequence shown here is derived from an EMBL/GenBank/DDBJ whole genome shotgun (WGS) entry which is preliminary data.</text>
</comment>
<keyword evidence="7" id="KW-0735">Signal-anchor</keyword>
<organism evidence="15 16">
    <name type="scientific">Armadillidium nasatum</name>
    <dbReference type="NCBI Taxonomy" id="96803"/>
    <lineage>
        <taxon>Eukaryota</taxon>
        <taxon>Metazoa</taxon>
        <taxon>Ecdysozoa</taxon>
        <taxon>Arthropoda</taxon>
        <taxon>Crustacea</taxon>
        <taxon>Multicrustacea</taxon>
        <taxon>Malacostraca</taxon>
        <taxon>Eumalacostraca</taxon>
        <taxon>Peracarida</taxon>
        <taxon>Isopoda</taxon>
        <taxon>Oniscidea</taxon>
        <taxon>Crinocheta</taxon>
        <taxon>Armadillidiidae</taxon>
        <taxon>Armadillidium</taxon>
    </lineage>
</organism>
<evidence type="ECO:0000256" key="6">
    <source>
        <dbReference type="ARBA" id="ARBA00022692"/>
    </source>
</evidence>
<dbReference type="InterPro" id="IPR031481">
    <property type="entry name" value="Glyco_tran_10_N"/>
</dbReference>
<evidence type="ECO:0000313" key="16">
    <source>
        <dbReference type="Proteomes" id="UP000326759"/>
    </source>
</evidence>
<sequence>ICKFVSLVFIGCLFLFGVIFHNKFLKDYREGFQPFQTSDETLIIGKLETEISPTTEKTEGNENKTQAFDVLPFPFDTKCFERLPPNLKNNESQVREDFEFLESEEGKQFKKILIYYDPFHNETYTHGIAFGNRMFEDSCCKEKRCFVATTYTNKLPLKEYDALIIHLRGLNVSDLPRERAKHQRWIMLERESPAYSMRGINFYNGVFNWTMTYRRDSDVLSKYGYVYHKKYIPPNILPLLESKTQQPLLSIVKKKTKLAAWLVSHCETLSGREMLVEELQKYIDVREGFCSQMLNIIPIVFGAGDYSTISPPHSYIDARNFESPKKLAEYLLYLSRNEEAYMEYFKLAEMVTYCHLCQKLHEDKEEKIYSDMKDWFNSHSHCKYCTLTSGIRKVPKCYNYVHNINFKRLFLRYPFKKKEKRASVI</sequence>
<accession>A0A5N5SXE2</accession>
<keyword evidence="11" id="KW-0325">Glycoprotein</keyword>
<name>A0A5N5SXE2_9CRUS</name>
<keyword evidence="8" id="KW-1133">Transmembrane helix</keyword>